<dbReference type="PANTHER" id="PTHR42996">
    <property type="entry name" value="PHOSPHATE-BINDING PROTEIN PSTS"/>
    <property type="match status" value="1"/>
</dbReference>
<evidence type="ECO:0000256" key="1">
    <source>
        <dbReference type="ARBA" id="ARBA00008725"/>
    </source>
</evidence>
<dbReference type="OrthoDB" id="9801510at2"/>
<dbReference type="CDD" id="cd13565">
    <property type="entry name" value="PBP2_PstS"/>
    <property type="match status" value="1"/>
</dbReference>
<organism evidence="9 10">
    <name type="scientific">Mycobacterium numidiamassiliense</name>
    <dbReference type="NCBI Taxonomy" id="1841861"/>
    <lineage>
        <taxon>Bacteria</taxon>
        <taxon>Bacillati</taxon>
        <taxon>Actinomycetota</taxon>
        <taxon>Actinomycetes</taxon>
        <taxon>Mycobacteriales</taxon>
        <taxon>Mycobacteriaceae</taxon>
        <taxon>Mycobacterium</taxon>
    </lineage>
</organism>
<dbReference type="RefSeq" id="WP_077081637.1">
    <property type="nucleotide sequence ID" value="NZ_FUEZ01000004.1"/>
</dbReference>
<evidence type="ECO:0000256" key="7">
    <source>
        <dbReference type="PIRNR" id="PIRNR002756"/>
    </source>
</evidence>
<keyword evidence="4" id="KW-0732">Signal</keyword>
<dbReference type="GO" id="GO:0043190">
    <property type="term" value="C:ATP-binding cassette (ABC) transporter complex"/>
    <property type="evidence" value="ECO:0007669"/>
    <property type="project" value="InterPro"/>
</dbReference>
<proteinExistence type="inferred from homology"/>
<sequence>MLSAAAISVAMVSGCGGSTTTSDPSEKTSCGGKKMLTASGATAQAKAMDHFIYVFEETCPAQTASYAANGSATGISEFISDKTDFGGSDAPLDQGQSDAAQKRCGSAAWHLPLVFAPIAIVYNVKGLSSLNLDGATTAKIFNGAITRWNDPAIAALNPGAALPVAPIHVVFGNDESWTTNNFQQYLDAASNGAWGKGAGRKFNGGIGDGAKGNDGTAAAVKATDSSIGYTAWAIAQAKTLTTVNIVTSAGPDAVGISTDSVAKTISGATVSGQGNNLVLDPLSFDKPSQPGSYPLVLTTYEIVCSKYQDSTVGTAVKAFLESAIGPGQKGLQDNGNIPLPDAFKSKLSTAVNAIDS</sequence>
<dbReference type="AlphaFoldDB" id="A0A2U3PHX0"/>
<dbReference type="InterPro" id="IPR050962">
    <property type="entry name" value="Phosphate-bind_PstS"/>
</dbReference>
<dbReference type="EMBL" id="FUEZ01000004">
    <property type="protein sequence ID" value="SPM43368.1"/>
    <property type="molecule type" value="Genomic_DNA"/>
</dbReference>
<keyword evidence="3 7" id="KW-0592">Phosphate transport</keyword>
<evidence type="ECO:0000256" key="3">
    <source>
        <dbReference type="ARBA" id="ARBA00022592"/>
    </source>
</evidence>
<keyword evidence="6" id="KW-0449">Lipoprotein</keyword>
<comment type="similarity">
    <text evidence="1 7">Belongs to the PstS family.</text>
</comment>
<feature type="domain" description="PBP" evidence="8">
    <location>
        <begin position="28"/>
        <end position="321"/>
    </location>
</feature>
<keyword evidence="2 7" id="KW-0813">Transport</keyword>
<evidence type="ECO:0000256" key="6">
    <source>
        <dbReference type="ARBA" id="ARBA00023288"/>
    </source>
</evidence>
<dbReference type="GO" id="GO:0042301">
    <property type="term" value="F:phosphate ion binding"/>
    <property type="evidence" value="ECO:0007669"/>
    <property type="project" value="InterPro"/>
</dbReference>
<dbReference type="Gene3D" id="3.40.190.10">
    <property type="entry name" value="Periplasmic binding protein-like II"/>
    <property type="match status" value="2"/>
</dbReference>
<name>A0A2U3PHX0_9MYCO</name>
<reference evidence="9 10" key="1">
    <citation type="submission" date="2017-01" db="EMBL/GenBank/DDBJ databases">
        <authorList>
            <consortium name="Urmite Genomes"/>
        </authorList>
    </citation>
    <scope>NUCLEOTIDE SEQUENCE [LARGE SCALE GENOMIC DNA]</scope>
    <source>
        <strain evidence="9 10">AB215</strain>
    </source>
</reference>
<keyword evidence="5" id="KW-0564">Palmitate</keyword>
<protein>
    <recommendedName>
        <fullName evidence="7">Phosphate-binding protein</fullName>
    </recommendedName>
</protein>
<dbReference type="GO" id="GO:0035435">
    <property type="term" value="P:phosphate ion transmembrane transport"/>
    <property type="evidence" value="ECO:0007669"/>
    <property type="project" value="InterPro"/>
</dbReference>
<dbReference type="SUPFAM" id="SSF53850">
    <property type="entry name" value="Periplasmic binding protein-like II"/>
    <property type="match status" value="1"/>
</dbReference>
<dbReference type="Proteomes" id="UP000240424">
    <property type="component" value="Unassembled WGS sequence"/>
</dbReference>
<evidence type="ECO:0000256" key="2">
    <source>
        <dbReference type="ARBA" id="ARBA00022448"/>
    </source>
</evidence>
<dbReference type="InterPro" id="IPR005673">
    <property type="entry name" value="ABC_phos-bd_PstS"/>
</dbReference>
<dbReference type="PANTHER" id="PTHR42996:SF1">
    <property type="entry name" value="PHOSPHATE-BINDING PROTEIN PSTS"/>
    <property type="match status" value="1"/>
</dbReference>
<evidence type="ECO:0000313" key="9">
    <source>
        <dbReference type="EMBL" id="SPM43368.1"/>
    </source>
</evidence>
<dbReference type="PIRSF" id="PIRSF002756">
    <property type="entry name" value="PstS"/>
    <property type="match status" value="1"/>
</dbReference>
<dbReference type="InterPro" id="IPR024370">
    <property type="entry name" value="PBP_domain"/>
</dbReference>
<accession>A0A2U3PHX0</accession>
<evidence type="ECO:0000259" key="8">
    <source>
        <dbReference type="Pfam" id="PF12849"/>
    </source>
</evidence>
<gene>
    <name evidence="9" type="ORF">MNAB215_5594</name>
</gene>
<dbReference type="NCBIfam" id="TIGR00975">
    <property type="entry name" value="3a0107s03"/>
    <property type="match status" value="1"/>
</dbReference>
<dbReference type="Pfam" id="PF12849">
    <property type="entry name" value="PBP_like_2"/>
    <property type="match status" value="1"/>
</dbReference>
<evidence type="ECO:0000313" key="10">
    <source>
        <dbReference type="Proteomes" id="UP000240424"/>
    </source>
</evidence>
<evidence type="ECO:0000256" key="5">
    <source>
        <dbReference type="ARBA" id="ARBA00023139"/>
    </source>
</evidence>
<evidence type="ECO:0000256" key="4">
    <source>
        <dbReference type="ARBA" id="ARBA00022729"/>
    </source>
</evidence>
<keyword evidence="10" id="KW-1185">Reference proteome</keyword>
<dbReference type="STRING" id="1841861.GCA_900157365_03913"/>